<comment type="catalytic activity">
    <reaction evidence="23">
        <text>1D-myo-inositol 1,4,5,6-tetrakisphosphate + H2O = 1D-myo-inositol 1,4,5-trisphosphate + phosphate</text>
        <dbReference type="Rhea" id="RHEA:77147"/>
        <dbReference type="ChEBI" id="CHEBI:15377"/>
        <dbReference type="ChEBI" id="CHEBI:43474"/>
        <dbReference type="ChEBI" id="CHEBI:57627"/>
        <dbReference type="ChEBI" id="CHEBI:203600"/>
    </reaction>
    <physiologicalReaction direction="left-to-right" evidence="23">
        <dbReference type="Rhea" id="RHEA:77148"/>
    </physiologicalReaction>
</comment>
<dbReference type="EC" id="3.1.3.62" evidence="4"/>
<evidence type="ECO:0000256" key="4">
    <source>
        <dbReference type="ARBA" id="ARBA00013040"/>
    </source>
</evidence>
<name>H2Y2F7_CIOIN</name>
<evidence type="ECO:0000313" key="26">
    <source>
        <dbReference type="Ensembl" id="ENSCINP00000036092.1"/>
    </source>
</evidence>
<keyword evidence="6" id="KW-1003">Cell membrane</keyword>
<dbReference type="SUPFAM" id="SSF53254">
    <property type="entry name" value="Phosphoglycerate mutase-like"/>
    <property type="match status" value="1"/>
</dbReference>
<comment type="catalytic activity">
    <reaction evidence="14">
        <text>1D-myo-inositol 1,2-bisphosphate + H2O = 1D-myo-inositol 2-phosphate + phosphate</text>
        <dbReference type="Rhea" id="RHEA:77135"/>
        <dbReference type="ChEBI" id="CHEBI:15377"/>
        <dbReference type="ChEBI" id="CHEBI:43474"/>
        <dbReference type="ChEBI" id="CHEBI:84142"/>
        <dbReference type="ChEBI" id="CHEBI:195539"/>
        <dbReference type="EC" id="3.1.3.62"/>
    </reaction>
    <physiologicalReaction direction="left-to-right" evidence="14">
        <dbReference type="Rhea" id="RHEA:77136"/>
    </physiologicalReaction>
</comment>
<dbReference type="InParanoid" id="H2Y2F7"/>
<dbReference type="EC" id="3.1.3.80" evidence="3"/>
<dbReference type="HOGENOM" id="CLU_029165_0_0_1"/>
<feature type="disulfide bond" evidence="25">
    <location>
        <begin position="369"/>
        <end position="381"/>
    </location>
</feature>
<evidence type="ECO:0000256" key="19">
    <source>
        <dbReference type="ARBA" id="ARBA00043747"/>
    </source>
</evidence>
<dbReference type="Proteomes" id="UP000008144">
    <property type="component" value="Chromosome 11"/>
</dbReference>
<evidence type="ECO:0000256" key="9">
    <source>
        <dbReference type="ARBA" id="ARBA00023136"/>
    </source>
</evidence>
<feature type="disulfide bond" evidence="25">
    <location>
        <begin position="210"/>
        <end position="224"/>
    </location>
</feature>
<dbReference type="PIRSF" id="PIRSF000894">
    <property type="entry name" value="Acid_phosphatase"/>
    <property type="match status" value="1"/>
</dbReference>
<dbReference type="GO" id="GO:0034417">
    <property type="term" value="F:bisphosphoglycerate 3-phosphatase activity"/>
    <property type="evidence" value="ECO:0007669"/>
    <property type="project" value="UniProtKB-EC"/>
</dbReference>
<dbReference type="FunFam" id="3.40.50.1240:FF:000014">
    <property type="entry name" value="Multiple inositol polyphosphate phosphatase 1"/>
    <property type="match status" value="1"/>
</dbReference>
<evidence type="ECO:0000256" key="11">
    <source>
        <dbReference type="ARBA" id="ARBA00031642"/>
    </source>
</evidence>
<evidence type="ECO:0000256" key="21">
    <source>
        <dbReference type="ARBA" id="ARBA00043762"/>
    </source>
</evidence>
<evidence type="ECO:0000256" key="12">
    <source>
        <dbReference type="ARBA" id="ARBA00043668"/>
    </source>
</evidence>
<proteinExistence type="inferred from homology"/>
<evidence type="ECO:0000256" key="10">
    <source>
        <dbReference type="ARBA" id="ARBA00023180"/>
    </source>
</evidence>
<dbReference type="FunCoup" id="H2Y2F7">
    <property type="interactions" value="88"/>
</dbReference>
<keyword evidence="27" id="KW-1185">Reference proteome</keyword>
<evidence type="ECO:0000256" key="22">
    <source>
        <dbReference type="ARBA" id="ARBA00043801"/>
    </source>
</evidence>
<feature type="disulfide bond" evidence="25">
    <location>
        <begin position="152"/>
        <end position="401"/>
    </location>
</feature>
<comment type="catalytic activity">
    <reaction evidence="18">
        <text>1D-myo-inositol hexakisphosphate + H2O = 1D-myo-inositol 1,2,3,5,6-pentakisphosphate + phosphate</text>
        <dbReference type="Rhea" id="RHEA:20960"/>
        <dbReference type="ChEBI" id="CHEBI:15377"/>
        <dbReference type="ChEBI" id="CHEBI:43474"/>
        <dbReference type="ChEBI" id="CHEBI:58130"/>
        <dbReference type="ChEBI" id="CHEBI:58747"/>
    </reaction>
    <physiologicalReaction direction="left-to-right" evidence="18">
        <dbReference type="Rhea" id="RHEA:20961"/>
    </physiologicalReaction>
</comment>
<keyword evidence="8" id="KW-0378">Hydrolase</keyword>
<evidence type="ECO:0000256" key="2">
    <source>
        <dbReference type="ARBA" id="ARBA00008422"/>
    </source>
</evidence>
<comment type="catalytic activity">
    <reaction evidence="15">
        <text>1D-myo-inositol hexakisphosphate + H2O = 1D-myo-inositol 1,2,4,5,6-pentakisphosphate + phosphate</text>
        <dbReference type="Rhea" id="RHEA:16989"/>
        <dbReference type="ChEBI" id="CHEBI:15377"/>
        <dbReference type="ChEBI" id="CHEBI:43474"/>
        <dbReference type="ChEBI" id="CHEBI:57798"/>
        <dbReference type="ChEBI" id="CHEBI:58130"/>
        <dbReference type="EC" id="3.1.3.62"/>
    </reaction>
    <physiologicalReaction direction="left-to-right" evidence="15">
        <dbReference type="Rhea" id="RHEA:16990"/>
    </physiologicalReaction>
</comment>
<comment type="catalytic activity">
    <reaction evidence="16">
        <text>1D-myo-inositol 1,2,3-trisphosphate + H2O = 1D-myo-inositol 2,3-bisphosphate + phosphate</text>
        <dbReference type="Rhea" id="RHEA:77127"/>
        <dbReference type="ChEBI" id="CHEBI:15377"/>
        <dbReference type="ChEBI" id="CHEBI:43474"/>
        <dbReference type="ChEBI" id="CHEBI:195536"/>
        <dbReference type="ChEBI" id="CHEBI:195538"/>
    </reaction>
    <physiologicalReaction direction="left-to-right" evidence="16">
        <dbReference type="Rhea" id="RHEA:77128"/>
    </physiologicalReaction>
</comment>
<evidence type="ECO:0000256" key="6">
    <source>
        <dbReference type="ARBA" id="ARBA00022475"/>
    </source>
</evidence>
<dbReference type="STRING" id="7719.ENSCINP00000036092"/>
<dbReference type="OMA" id="SLHSPWC"/>
<reference evidence="26" key="2">
    <citation type="journal article" date="2008" name="Genome Biol.">
        <title>Improved genome assembly and evidence-based global gene model set for the chordate Ciona intestinalis: new insight into intron and operon populations.</title>
        <authorList>
            <person name="Satou Y."/>
            <person name="Mineta K."/>
            <person name="Ogasawara M."/>
            <person name="Sasakura Y."/>
            <person name="Shoguchi E."/>
            <person name="Ueno K."/>
            <person name="Yamada L."/>
            <person name="Matsumoto J."/>
            <person name="Wasserscheid J."/>
            <person name="Dewar K."/>
            <person name="Wiley G.B."/>
            <person name="Macmil S.L."/>
            <person name="Roe B.A."/>
            <person name="Zeller R.W."/>
            <person name="Hastings K.E."/>
            <person name="Lemaire P."/>
            <person name="Lindquist E."/>
            <person name="Endo T."/>
            <person name="Hotta K."/>
            <person name="Inaba K."/>
        </authorList>
    </citation>
    <scope>NUCLEOTIDE SEQUENCE [LARGE SCALE GENOMIC DNA]</scope>
    <source>
        <strain evidence="26">wild type</strain>
    </source>
</reference>
<sequence>MRGCRPLYVYIVARHGSRYPHKGIHAKNQRLFQLARQINTLGTATLCSKDIQALRNWRVWTNSSINRNQTDYGDEEIRGIARRFKRMLPELFPENAKPNKYSFLSSDFPRTIDSMQVFAEEILGQRTNEANLEVQVEGKNVTSSIIRSYKNCLKYQTQVFDNDERFLQFNRFFLRNRGFGGRARNLIATRLGVPVSIVTKKLVFIFYEICYLQQRVETVNGPWCSLFSRLDLKRFEYASDLKETGLRTSLNEVTYKQSCPLAKDIIGNLNDAVEADRTGGDHPMGAFRFGHVTTILSVGENLGLFQTGNPLRNGDYFVGQKTRFRSARTIPSAGNLAFVLYKCENARANNDRYSVEVYHNEKLVVPPSCSRFVEWDGNYFCPMQDFLRRYEEFIPGSRQECNFEKICRVRN</sequence>
<dbReference type="Ensembl" id="ENSCINT00000033006.1">
    <property type="protein sequence ID" value="ENSCINP00000036092.1"/>
    <property type="gene ID" value="ENSCING00000022870.1"/>
</dbReference>
<dbReference type="InterPro" id="IPR029033">
    <property type="entry name" value="His_PPase_superfam"/>
</dbReference>
<feature type="disulfide bond" evidence="25">
    <location>
        <begin position="4"/>
        <end position="343"/>
    </location>
</feature>
<comment type="similarity">
    <text evidence="2">Belongs to the histidine acid phosphatase family. MINPP1 subfamily.</text>
</comment>
<evidence type="ECO:0000256" key="8">
    <source>
        <dbReference type="ARBA" id="ARBA00022801"/>
    </source>
</evidence>
<comment type="catalytic activity">
    <reaction evidence="12">
        <text>1D-myo-inositol 1,2,5,6-tetrakisphosphate + H2O = 1D-myo-inositol 1,2,6-trisphosphate + phosphate</text>
        <dbReference type="Rhea" id="RHEA:77119"/>
        <dbReference type="ChEBI" id="CHEBI:15377"/>
        <dbReference type="ChEBI" id="CHEBI:43474"/>
        <dbReference type="ChEBI" id="CHEBI:195535"/>
        <dbReference type="ChEBI" id="CHEBI:195537"/>
        <dbReference type="EC" id="3.1.3.62"/>
    </reaction>
    <physiologicalReaction direction="left-to-right" evidence="12">
        <dbReference type="Rhea" id="RHEA:77120"/>
    </physiologicalReaction>
</comment>
<reference evidence="26" key="4">
    <citation type="submission" date="2025-09" db="UniProtKB">
        <authorList>
            <consortium name="Ensembl"/>
        </authorList>
    </citation>
    <scope>IDENTIFICATION</scope>
</reference>
<dbReference type="GO" id="GO:0052745">
    <property type="term" value="F:inositol phosphate phosphatase activity"/>
    <property type="evidence" value="ECO:0000318"/>
    <property type="project" value="GO_Central"/>
</dbReference>
<reference evidence="27" key="1">
    <citation type="journal article" date="2002" name="Science">
        <title>The draft genome of Ciona intestinalis: insights into chordate and vertebrate origins.</title>
        <authorList>
            <person name="Dehal P."/>
            <person name="Satou Y."/>
            <person name="Campbell R.K."/>
            <person name="Chapman J."/>
            <person name="Degnan B."/>
            <person name="De Tomaso A."/>
            <person name="Davidson B."/>
            <person name="Di Gregorio A."/>
            <person name="Gelpke M."/>
            <person name="Goodstein D.M."/>
            <person name="Harafuji N."/>
            <person name="Hastings K.E."/>
            <person name="Ho I."/>
            <person name="Hotta K."/>
            <person name="Huang W."/>
            <person name="Kawashima T."/>
            <person name="Lemaire P."/>
            <person name="Martinez D."/>
            <person name="Meinertzhagen I.A."/>
            <person name="Necula S."/>
            <person name="Nonaka M."/>
            <person name="Putnam N."/>
            <person name="Rash S."/>
            <person name="Saiga H."/>
            <person name="Satake M."/>
            <person name="Terry A."/>
            <person name="Yamada L."/>
            <person name="Wang H.G."/>
            <person name="Awazu S."/>
            <person name="Azumi K."/>
            <person name="Boore J."/>
            <person name="Branno M."/>
            <person name="Chin-Bow S."/>
            <person name="DeSantis R."/>
            <person name="Doyle S."/>
            <person name="Francino P."/>
            <person name="Keys D.N."/>
            <person name="Haga S."/>
            <person name="Hayashi H."/>
            <person name="Hino K."/>
            <person name="Imai K.S."/>
            <person name="Inaba K."/>
            <person name="Kano S."/>
            <person name="Kobayashi K."/>
            <person name="Kobayashi M."/>
            <person name="Lee B.I."/>
            <person name="Makabe K.W."/>
            <person name="Manohar C."/>
            <person name="Matassi G."/>
            <person name="Medina M."/>
            <person name="Mochizuki Y."/>
            <person name="Mount S."/>
            <person name="Morishita T."/>
            <person name="Miura S."/>
            <person name="Nakayama A."/>
            <person name="Nishizaka S."/>
            <person name="Nomoto H."/>
            <person name="Ohta F."/>
            <person name="Oishi K."/>
            <person name="Rigoutsos I."/>
            <person name="Sano M."/>
            <person name="Sasaki A."/>
            <person name="Sasakura Y."/>
            <person name="Shoguchi E."/>
            <person name="Shin-i T."/>
            <person name="Spagnuolo A."/>
            <person name="Stainier D."/>
            <person name="Suzuki M.M."/>
            <person name="Tassy O."/>
            <person name="Takatori N."/>
            <person name="Tokuoka M."/>
            <person name="Yagi K."/>
            <person name="Yoshizaki F."/>
            <person name="Wada S."/>
            <person name="Zhang C."/>
            <person name="Hyatt P.D."/>
            <person name="Larimer F."/>
            <person name="Detter C."/>
            <person name="Doggett N."/>
            <person name="Glavina T."/>
            <person name="Hawkins T."/>
            <person name="Richardson P."/>
            <person name="Lucas S."/>
            <person name="Kohara Y."/>
            <person name="Levine M."/>
            <person name="Satoh N."/>
            <person name="Rokhsar D.S."/>
        </authorList>
    </citation>
    <scope>NUCLEOTIDE SEQUENCE [LARGE SCALE GENOMIC DNA]</scope>
</reference>
<evidence type="ECO:0000256" key="7">
    <source>
        <dbReference type="ARBA" id="ARBA00022729"/>
    </source>
</evidence>
<evidence type="ECO:0000256" key="24">
    <source>
        <dbReference type="ARBA" id="ARBA00043832"/>
    </source>
</evidence>
<evidence type="ECO:0000256" key="15">
    <source>
        <dbReference type="ARBA" id="ARBA00043691"/>
    </source>
</evidence>
<gene>
    <name evidence="26" type="primary">LOC100185018</name>
</gene>
<evidence type="ECO:0000256" key="16">
    <source>
        <dbReference type="ARBA" id="ARBA00043733"/>
    </source>
</evidence>
<evidence type="ECO:0000256" key="25">
    <source>
        <dbReference type="PIRSR" id="PIRSR000894-2"/>
    </source>
</evidence>
<comment type="catalytic activity">
    <reaction evidence="21">
        <text>1D-myo-inositol 1,3,4,5,6-pentakisphosphate + H2O = 1D-myo-inositol 1,4,5,6-tetrakisphosphate + phosphate</text>
        <dbReference type="Rhea" id="RHEA:77143"/>
        <dbReference type="ChEBI" id="CHEBI:15377"/>
        <dbReference type="ChEBI" id="CHEBI:43474"/>
        <dbReference type="ChEBI" id="CHEBI:57627"/>
        <dbReference type="ChEBI" id="CHEBI:57733"/>
    </reaction>
    <physiologicalReaction direction="left-to-right" evidence="21">
        <dbReference type="Rhea" id="RHEA:77144"/>
    </physiologicalReaction>
</comment>
<comment type="catalytic activity">
    <reaction evidence="19">
        <text>1D-myo-inositol 1,2,6-trisphosphate + H2O = 1D-myo-inositol 1,2-bisphosphate + phosphate</text>
        <dbReference type="Rhea" id="RHEA:77131"/>
        <dbReference type="ChEBI" id="CHEBI:15377"/>
        <dbReference type="ChEBI" id="CHEBI:43474"/>
        <dbReference type="ChEBI" id="CHEBI:195537"/>
        <dbReference type="ChEBI" id="CHEBI:195539"/>
        <dbReference type="EC" id="3.1.3.62"/>
    </reaction>
    <physiologicalReaction direction="left-to-right" evidence="19">
        <dbReference type="Rhea" id="RHEA:77132"/>
    </physiologicalReaction>
</comment>
<dbReference type="AlphaFoldDB" id="H2Y2F7"/>
<evidence type="ECO:0000256" key="17">
    <source>
        <dbReference type="ARBA" id="ARBA00043739"/>
    </source>
</evidence>
<comment type="catalytic activity">
    <reaction evidence="20">
        <text>1D-myo-inositol 1,2,3,5,6-pentakisphosphate + H2O = 1D-myo-inositol 1,2,3,6-tetrakisphosphate + phosphate</text>
        <dbReference type="Rhea" id="RHEA:77111"/>
        <dbReference type="ChEBI" id="CHEBI:15377"/>
        <dbReference type="ChEBI" id="CHEBI:43474"/>
        <dbReference type="ChEBI" id="CHEBI:58747"/>
        <dbReference type="ChEBI" id="CHEBI:195534"/>
    </reaction>
    <physiologicalReaction direction="left-to-right" evidence="20">
        <dbReference type="Rhea" id="RHEA:77112"/>
    </physiologicalReaction>
</comment>
<keyword evidence="7" id="KW-0732">Signal</keyword>
<organism evidence="26 27">
    <name type="scientific">Ciona intestinalis</name>
    <name type="common">Transparent sea squirt</name>
    <name type="synonym">Ascidia intestinalis</name>
    <dbReference type="NCBI Taxonomy" id="7719"/>
    <lineage>
        <taxon>Eukaryota</taxon>
        <taxon>Metazoa</taxon>
        <taxon>Chordata</taxon>
        <taxon>Tunicata</taxon>
        <taxon>Ascidiacea</taxon>
        <taxon>Phlebobranchia</taxon>
        <taxon>Cionidae</taxon>
        <taxon>Ciona</taxon>
    </lineage>
</organism>
<evidence type="ECO:0000256" key="23">
    <source>
        <dbReference type="ARBA" id="ARBA00043829"/>
    </source>
</evidence>
<keyword evidence="9" id="KW-0472">Membrane</keyword>
<dbReference type="InterPro" id="IPR016274">
    <property type="entry name" value="Histidine_acid_Pase_euk"/>
</dbReference>
<dbReference type="Gene3D" id="3.40.50.1240">
    <property type="entry name" value="Phosphoglycerate mutase-like"/>
    <property type="match status" value="1"/>
</dbReference>
<dbReference type="EMBL" id="EAAA01000783">
    <property type="status" value="NOT_ANNOTATED_CDS"/>
    <property type="molecule type" value="Genomic_DNA"/>
</dbReference>
<comment type="catalytic activity">
    <reaction evidence="24">
        <text>(2R)-2,3-bisphosphoglycerate + H2O = (2R)-2-phosphoglycerate + phosphate</text>
        <dbReference type="Rhea" id="RHEA:27381"/>
        <dbReference type="ChEBI" id="CHEBI:15377"/>
        <dbReference type="ChEBI" id="CHEBI:43474"/>
        <dbReference type="ChEBI" id="CHEBI:58248"/>
        <dbReference type="ChEBI" id="CHEBI:58289"/>
        <dbReference type="EC" id="3.1.3.80"/>
    </reaction>
    <physiologicalReaction direction="left-to-right" evidence="24">
        <dbReference type="Rhea" id="RHEA:27382"/>
    </physiologicalReaction>
</comment>
<evidence type="ECO:0000256" key="5">
    <source>
        <dbReference type="ARBA" id="ARBA00018097"/>
    </source>
</evidence>
<accession>H2Y2F7</accession>
<dbReference type="GeneTree" id="ENSGT00390000018409"/>
<protein>
    <recommendedName>
        <fullName evidence="5">Multiple inositol polyphosphate phosphatase 1</fullName>
        <ecNumber evidence="4">3.1.3.62</ecNumber>
        <ecNumber evidence="3">3.1.3.80</ecNumber>
    </recommendedName>
    <alternativeName>
        <fullName evidence="11">2,3-bisphosphoglycerate 3-phosphatase</fullName>
    </alternativeName>
</protein>
<dbReference type="PANTHER" id="PTHR20963:SF8">
    <property type="entry name" value="MULTIPLE INOSITOL POLYPHOSPHATE PHOSPHATASE 1"/>
    <property type="match status" value="1"/>
</dbReference>
<evidence type="ECO:0000256" key="13">
    <source>
        <dbReference type="ARBA" id="ARBA00043671"/>
    </source>
</evidence>
<evidence type="ECO:0000256" key="14">
    <source>
        <dbReference type="ARBA" id="ARBA00043674"/>
    </source>
</evidence>
<reference evidence="26" key="3">
    <citation type="submission" date="2025-08" db="UniProtKB">
        <authorList>
            <consortium name="Ensembl"/>
        </authorList>
    </citation>
    <scope>IDENTIFICATION</scope>
</reference>
<comment type="catalytic activity">
    <reaction evidence="22">
        <text>1D-myo-inositol 2,3-bisphosphate + H2O = 1D-myo-inositol 2-phosphate + phosphate</text>
        <dbReference type="Rhea" id="RHEA:77139"/>
        <dbReference type="ChEBI" id="CHEBI:15377"/>
        <dbReference type="ChEBI" id="CHEBI:43474"/>
        <dbReference type="ChEBI" id="CHEBI:84142"/>
        <dbReference type="ChEBI" id="CHEBI:195538"/>
    </reaction>
    <physiologicalReaction direction="left-to-right" evidence="22">
        <dbReference type="Rhea" id="RHEA:77140"/>
    </physiologicalReaction>
</comment>
<dbReference type="GO" id="GO:0005886">
    <property type="term" value="C:plasma membrane"/>
    <property type="evidence" value="ECO:0007669"/>
    <property type="project" value="UniProtKB-SubCell"/>
</dbReference>
<evidence type="ECO:0000256" key="20">
    <source>
        <dbReference type="ARBA" id="ARBA00043757"/>
    </source>
</evidence>
<keyword evidence="10" id="KW-0325">Glycoprotein</keyword>
<dbReference type="PANTHER" id="PTHR20963">
    <property type="entry name" value="MULTIPLE INOSITOL POLYPHOSPHATE PHOSPHATASE-RELATED"/>
    <property type="match status" value="1"/>
</dbReference>
<comment type="catalytic activity">
    <reaction evidence="13">
        <text>1D-myo-inositol 1,2,4,5,6-pentakisphosphate + H2O = 1D-myo-inositol 1,2,5,6-tetrakisphosphate + phosphate</text>
        <dbReference type="Rhea" id="RHEA:77115"/>
        <dbReference type="ChEBI" id="CHEBI:15377"/>
        <dbReference type="ChEBI" id="CHEBI:43474"/>
        <dbReference type="ChEBI" id="CHEBI:57798"/>
        <dbReference type="ChEBI" id="CHEBI:195535"/>
        <dbReference type="EC" id="3.1.3.62"/>
    </reaction>
    <physiologicalReaction direction="left-to-right" evidence="13">
        <dbReference type="Rhea" id="RHEA:77116"/>
    </physiologicalReaction>
</comment>
<evidence type="ECO:0000313" key="27">
    <source>
        <dbReference type="Proteomes" id="UP000008144"/>
    </source>
</evidence>
<comment type="subcellular location">
    <subcellularLocation>
        <location evidence="1">Cell membrane</location>
    </subcellularLocation>
</comment>
<dbReference type="GO" id="GO:0003993">
    <property type="term" value="F:acid phosphatase activity"/>
    <property type="evidence" value="ECO:0000318"/>
    <property type="project" value="GO_Central"/>
</dbReference>
<dbReference type="InterPro" id="IPR000560">
    <property type="entry name" value="His_Pase_clade-2"/>
</dbReference>
<comment type="catalytic activity">
    <reaction evidence="17">
        <text>1D-myo-inositol 1,2,3,6-tetrakisphosphate + H2O = 1D-myo-inositol 1,2,3-trisphosphate + phosphate</text>
        <dbReference type="Rhea" id="RHEA:77123"/>
        <dbReference type="ChEBI" id="CHEBI:15377"/>
        <dbReference type="ChEBI" id="CHEBI:43474"/>
        <dbReference type="ChEBI" id="CHEBI:195534"/>
        <dbReference type="ChEBI" id="CHEBI:195536"/>
    </reaction>
    <physiologicalReaction direction="left-to-right" evidence="17">
        <dbReference type="Rhea" id="RHEA:77124"/>
    </physiologicalReaction>
</comment>
<evidence type="ECO:0000256" key="18">
    <source>
        <dbReference type="ARBA" id="ARBA00043746"/>
    </source>
</evidence>
<evidence type="ECO:0000256" key="1">
    <source>
        <dbReference type="ARBA" id="ARBA00004236"/>
    </source>
</evidence>
<evidence type="ECO:0000256" key="3">
    <source>
        <dbReference type="ARBA" id="ARBA00012976"/>
    </source>
</evidence>
<dbReference type="Pfam" id="PF00328">
    <property type="entry name" value="His_Phos_2"/>
    <property type="match status" value="1"/>
</dbReference>
<keyword evidence="25" id="KW-1015">Disulfide bond</keyword>
<dbReference type="CDD" id="cd07061">
    <property type="entry name" value="HP_HAP_like"/>
    <property type="match status" value="1"/>
</dbReference>